<gene>
    <name evidence="2" type="ORF">GUJ93_ZPchr0458g22739</name>
</gene>
<reference evidence="2" key="2">
    <citation type="submission" date="2021-02" db="EMBL/GenBank/DDBJ databases">
        <authorList>
            <person name="Kimball J.A."/>
            <person name="Haas M.W."/>
            <person name="Macchietto M."/>
            <person name="Kono T."/>
            <person name="Duquette J."/>
            <person name="Shao M."/>
        </authorList>
    </citation>
    <scope>NUCLEOTIDE SEQUENCE</scope>
    <source>
        <tissue evidence="2">Fresh leaf tissue</tissue>
    </source>
</reference>
<name>A0A8J5RED7_ZIZPA</name>
<dbReference type="Proteomes" id="UP000729402">
    <property type="component" value="Unassembled WGS sequence"/>
</dbReference>
<accession>A0A8J5RED7</accession>
<feature type="region of interest" description="Disordered" evidence="1">
    <location>
        <begin position="173"/>
        <end position="206"/>
    </location>
</feature>
<evidence type="ECO:0000313" key="3">
    <source>
        <dbReference type="Proteomes" id="UP000729402"/>
    </source>
</evidence>
<evidence type="ECO:0000256" key="1">
    <source>
        <dbReference type="SAM" id="MobiDB-lite"/>
    </source>
</evidence>
<evidence type="ECO:0000313" key="2">
    <source>
        <dbReference type="EMBL" id="KAG8043840.1"/>
    </source>
</evidence>
<proteinExistence type="predicted"/>
<organism evidence="2 3">
    <name type="scientific">Zizania palustris</name>
    <name type="common">Northern wild rice</name>
    <dbReference type="NCBI Taxonomy" id="103762"/>
    <lineage>
        <taxon>Eukaryota</taxon>
        <taxon>Viridiplantae</taxon>
        <taxon>Streptophyta</taxon>
        <taxon>Embryophyta</taxon>
        <taxon>Tracheophyta</taxon>
        <taxon>Spermatophyta</taxon>
        <taxon>Magnoliopsida</taxon>
        <taxon>Liliopsida</taxon>
        <taxon>Poales</taxon>
        <taxon>Poaceae</taxon>
        <taxon>BOP clade</taxon>
        <taxon>Oryzoideae</taxon>
        <taxon>Oryzeae</taxon>
        <taxon>Zizaniinae</taxon>
        <taxon>Zizania</taxon>
    </lineage>
</organism>
<protein>
    <submittedName>
        <fullName evidence="2">Uncharacterized protein</fullName>
    </submittedName>
</protein>
<dbReference type="EMBL" id="JAAALK010000953">
    <property type="protein sequence ID" value="KAG8043840.1"/>
    <property type="molecule type" value="Genomic_DNA"/>
</dbReference>
<keyword evidence="3" id="KW-1185">Reference proteome</keyword>
<sequence>MEGSGSAARKRSRTDTANGGAARGKRSRGTVVENPPKIPSPVMERTEAKGKTPVEDVMGSSILCDSKLQELFGCENIPVSELSDLLAHHFTKQTSRIAENSDSRVICISLHESFISSCTRSGELHPWLHPSSISPKINSILHSHIYQQVGHVVRALAKLRSFLLDVVSRKSSATTTRGGGKKYAIGYSSRPANSGKTISKVRSPAS</sequence>
<feature type="region of interest" description="Disordered" evidence="1">
    <location>
        <begin position="1"/>
        <end position="52"/>
    </location>
</feature>
<comment type="caution">
    <text evidence="2">The sequence shown here is derived from an EMBL/GenBank/DDBJ whole genome shotgun (WGS) entry which is preliminary data.</text>
</comment>
<dbReference type="OrthoDB" id="1104789at2759"/>
<reference evidence="2" key="1">
    <citation type="journal article" date="2021" name="bioRxiv">
        <title>Whole Genome Assembly and Annotation of Northern Wild Rice, Zizania palustris L., Supports a Whole Genome Duplication in the Zizania Genus.</title>
        <authorList>
            <person name="Haas M."/>
            <person name="Kono T."/>
            <person name="Macchietto M."/>
            <person name="Millas R."/>
            <person name="McGilp L."/>
            <person name="Shao M."/>
            <person name="Duquette J."/>
            <person name="Hirsch C.N."/>
            <person name="Kimball J."/>
        </authorList>
    </citation>
    <scope>NUCLEOTIDE SEQUENCE</scope>
    <source>
        <tissue evidence="2">Fresh leaf tissue</tissue>
    </source>
</reference>
<dbReference type="AlphaFoldDB" id="A0A8J5RED7"/>